<evidence type="ECO:0000259" key="1">
    <source>
        <dbReference type="Pfam" id="PF12680"/>
    </source>
</evidence>
<dbReference type="SUPFAM" id="SSF54427">
    <property type="entry name" value="NTF2-like"/>
    <property type="match status" value="1"/>
</dbReference>
<proteinExistence type="predicted"/>
<dbReference type="AlphaFoldDB" id="A0AAE3ZJI8"/>
<evidence type="ECO:0000313" key="3">
    <source>
        <dbReference type="Proteomes" id="UP001183629"/>
    </source>
</evidence>
<dbReference type="EMBL" id="JAVDYC010000001">
    <property type="protein sequence ID" value="MDR7321063.1"/>
    <property type="molecule type" value="Genomic_DNA"/>
</dbReference>
<name>A0AAE3ZJI8_9ACTN</name>
<reference evidence="2 3" key="1">
    <citation type="submission" date="2023-07" db="EMBL/GenBank/DDBJ databases">
        <title>Sequencing the genomes of 1000 actinobacteria strains.</title>
        <authorList>
            <person name="Klenk H.-P."/>
        </authorList>
    </citation>
    <scope>NUCLEOTIDE SEQUENCE [LARGE SCALE GENOMIC DNA]</scope>
    <source>
        <strain evidence="2 3">DSM 44711</strain>
    </source>
</reference>
<organism evidence="2 3">
    <name type="scientific">Catenuloplanes niger</name>
    <dbReference type="NCBI Taxonomy" id="587534"/>
    <lineage>
        <taxon>Bacteria</taxon>
        <taxon>Bacillati</taxon>
        <taxon>Actinomycetota</taxon>
        <taxon>Actinomycetes</taxon>
        <taxon>Micromonosporales</taxon>
        <taxon>Micromonosporaceae</taxon>
        <taxon>Catenuloplanes</taxon>
    </lineage>
</organism>
<gene>
    <name evidence="2" type="ORF">J2S44_001313</name>
</gene>
<feature type="domain" description="SnoaL-like" evidence="1">
    <location>
        <begin position="11"/>
        <end position="105"/>
    </location>
</feature>
<dbReference type="Pfam" id="PF12680">
    <property type="entry name" value="SnoaL_2"/>
    <property type="match status" value="1"/>
</dbReference>
<dbReference type="RefSeq" id="WP_310409840.1">
    <property type="nucleotide sequence ID" value="NZ_JAVDYC010000001.1"/>
</dbReference>
<dbReference type="InterPro" id="IPR037401">
    <property type="entry name" value="SnoaL-like"/>
</dbReference>
<comment type="caution">
    <text evidence="2">The sequence shown here is derived from an EMBL/GenBank/DDBJ whole genome shotgun (WGS) entry which is preliminary data.</text>
</comment>
<protein>
    <recommendedName>
        <fullName evidence="1">SnoaL-like domain-containing protein</fullName>
    </recommendedName>
</protein>
<sequence length="111" mass="12253">MTRSTLPPLLEKHFRAGDDHDWETLAACFHEESVVVDDSRLHVGRAAIRAWREEAAGAFTYTATLTHAEPVGRTGHHVVVHLEGDFPGGVIDLHYQFTLADGLIRSLTIAP</sequence>
<dbReference type="InterPro" id="IPR032710">
    <property type="entry name" value="NTF2-like_dom_sf"/>
</dbReference>
<accession>A0AAE3ZJI8</accession>
<evidence type="ECO:0000313" key="2">
    <source>
        <dbReference type="EMBL" id="MDR7321063.1"/>
    </source>
</evidence>
<keyword evidence="3" id="KW-1185">Reference proteome</keyword>
<dbReference type="Proteomes" id="UP001183629">
    <property type="component" value="Unassembled WGS sequence"/>
</dbReference>
<dbReference type="Gene3D" id="3.10.450.50">
    <property type="match status" value="1"/>
</dbReference>